<dbReference type="Gene3D" id="3.40.50.1820">
    <property type="entry name" value="alpha/beta hydrolase"/>
    <property type="match status" value="1"/>
</dbReference>
<dbReference type="NCBIfam" id="TIGR01840">
    <property type="entry name" value="esterase_phb"/>
    <property type="match status" value="1"/>
</dbReference>
<evidence type="ECO:0000256" key="3">
    <source>
        <dbReference type="SAM" id="MobiDB-lite"/>
    </source>
</evidence>
<dbReference type="AlphaFoldDB" id="A0A849IE58"/>
<protein>
    <submittedName>
        <fullName evidence="4">PHB depolymerase family esterase</fullName>
    </submittedName>
</protein>
<evidence type="ECO:0000256" key="1">
    <source>
        <dbReference type="ARBA" id="ARBA00022729"/>
    </source>
</evidence>
<dbReference type="PANTHER" id="PTHR43037:SF1">
    <property type="entry name" value="BLL1128 PROTEIN"/>
    <property type="match status" value="1"/>
</dbReference>
<comment type="caution">
    <text evidence="4">The sequence shown here is derived from an EMBL/GenBank/DDBJ whole genome shotgun (WGS) entry which is preliminary data.</text>
</comment>
<sequence length="389" mass="40980">MEDLLRRVDTSPTPGPAQPRTALTRVASFGTNPGNLGMLTYVPDQLAPSPALVVVLHGCTQSPAAYNDGAGWSDLADRHGFVLLFPEQTKANNPKACFSWFLPHDTARGSGEAESIRQMIEAAAAEHGIDRSRIFVTGLSAGGAMAAAMLATHPELFSAGAIIAGLPYGAAGNVQEALNAMFQGQNRPASEWGDLVRSASPHRGAWPRISIWHGAADQVVKPGNAAELVKQWTNVHGLPITPDERSFFAGNSREVWHDASGAEVIESFDIAGMGHGTPLAVGEGDMEGGAAGAFMLDVGISSTHHIAGFFGLTEEAAGHTAIRSKPTIRAQVASSGREALDGEILPPRRETRQEGGHFDPETFGVPASLPPQVLRVIQNAFQAAGLVKR</sequence>
<dbReference type="Proteomes" id="UP000564885">
    <property type="component" value="Unassembled WGS sequence"/>
</dbReference>
<dbReference type="InterPro" id="IPR029058">
    <property type="entry name" value="AB_hydrolase_fold"/>
</dbReference>
<organism evidence="4 5">
    <name type="scientific">Enterovirga aerilata</name>
    <dbReference type="NCBI Taxonomy" id="2730920"/>
    <lineage>
        <taxon>Bacteria</taxon>
        <taxon>Pseudomonadati</taxon>
        <taxon>Pseudomonadota</taxon>
        <taxon>Alphaproteobacteria</taxon>
        <taxon>Hyphomicrobiales</taxon>
        <taxon>Methylobacteriaceae</taxon>
        <taxon>Enterovirga</taxon>
    </lineage>
</organism>
<keyword evidence="1" id="KW-0732">Signal</keyword>
<feature type="region of interest" description="Disordered" evidence="3">
    <location>
        <begin position="1"/>
        <end position="20"/>
    </location>
</feature>
<reference evidence="4 5" key="1">
    <citation type="submission" date="2020-04" db="EMBL/GenBank/DDBJ databases">
        <title>Enterovirga sp. isolate from soil.</title>
        <authorList>
            <person name="Chea S."/>
            <person name="Kim D.-U."/>
        </authorList>
    </citation>
    <scope>NUCLEOTIDE SEQUENCE [LARGE SCALE GENOMIC DNA]</scope>
    <source>
        <strain evidence="4 5">DB1703</strain>
    </source>
</reference>
<evidence type="ECO:0000256" key="2">
    <source>
        <dbReference type="ARBA" id="ARBA00022801"/>
    </source>
</evidence>
<dbReference type="Pfam" id="PF10503">
    <property type="entry name" value="Esterase_PHB"/>
    <property type="match status" value="1"/>
</dbReference>
<gene>
    <name evidence="4" type="ORF">HJG44_18015</name>
</gene>
<dbReference type="InterPro" id="IPR050955">
    <property type="entry name" value="Plant_Biomass_Hydrol_Est"/>
</dbReference>
<evidence type="ECO:0000313" key="5">
    <source>
        <dbReference type="Proteomes" id="UP000564885"/>
    </source>
</evidence>
<keyword evidence="5" id="KW-1185">Reference proteome</keyword>
<name>A0A849IE58_9HYPH</name>
<dbReference type="GO" id="GO:0005576">
    <property type="term" value="C:extracellular region"/>
    <property type="evidence" value="ECO:0007669"/>
    <property type="project" value="InterPro"/>
</dbReference>
<dbReference type="EMBL" id="JABEPP010000005">
    <property type="protein sequence ID" value="NNM74257.1"/>
    <property type="molecule type" value="Genomic_DNA"/>
</dbReference>
<keyword evidence="2" id="KW-0378">Hydrolase</keyword>
<proteinExistence type="predicted"/>
<dbReference type="GO" id="GO:0016787">
    <property type="term" value="F:hydrolase activity"/>
    <property type="evidence" value="ECO:0007669"/>
    <property type="project" value="UniProtKB-KW"/>
</dbReference>
<dbReference type="InterPro" id="IPR010126">
    <property type="entry name" value="Esterase_phb"/>
</dbReference>
<accession>A0A849IE58</accession>
<dbReference type="SUPFAM" id="SSF53474">
    <property type="entry name" value="alpha/beta-Hydrolases"/>
    <property type="match status" value="2"/>
</dbReference>
<evidence type="ECO:0000313" key="4">
    <source>
        <dbReference type="EMBL" id="NNM74257.1"/>
    </source>
</evidence>
<dbReference type="PANTHER" id="PTHR43037">
    <property type="entry name" value="UNNAMED PRODUCT-RELATED"/>
    <property type="match status" value="1"/>
</dbReference>